<dbReference type="InterPro" id="IPR042111">
    <property type="entry name" value="Adenylosuccinate_synth_dom3"/>
</dbReference>
<evidence type="ECO:0000256" key="2">
    <source>
        <dbReference type="ARBA" id="ARBA00022598"/>
    </source>
</evidence>
<keyword evidence="3 8" id="KW-0479">Metal-binding</keyword>
<keyword evidence="5 8" id="KW-0658">Purine biosynthesis</keyword>
<dbReference type="SUPFAM" id="SSF52540">
    <property type="entry name" value="P-loop containing nucleoside triphosphate hydrolases"/>
    <property type="match status" value="1"/>
</dbReference>
<dbReference type="Gene3D" id="1.10.300.10">
    <property type="entry name" value="Adenylosuccinate Synthetase, subunit A, domain 2"/>
    <property type="match status" value="1"/>
</dbReference>
<dbReference type="EMBL" id="CP014223">
    <property type="protein sequence ID" value="AMJ41661.1"/>
    <property type="molecule type" value="Genomic_DNA"/>
</dbReference>
<feature type="binding site" evidence="8">
    <location>
        <position position="305"/>
    </location>
    <ligand>
        <name>GTP</name>
        <dbReference type="ChEBI" id="CHEBI:37565"/>
    </ligand>
</feature>
<dbReference type="Pfam" id="PF00709">
    <property type="entry name" value="Adenylsucc_synt"/>
    <property type="match status" value="1"/>
</dbReference>
<protein>
    <recommendedName>
        <fullName evidence="8">Adenylosuccinate synthetase</fullName>
        <shortName evidence="8">AMPSase</shortName>
        <shortName evidence="8">AdSS</shortName>
        <ecNumber evidence="8">6.3.4.4</ecNumber>
    </recommendedName>
    <alternativeName>
        <fullName evidence="8">IMP--aspartate ligase</fullName>
    </alternativeName>
</protein>
<dbReference type="GO" id="GO:0000287">
    <property type="term" value="F:magnesium ion binding"/>
    <property type="evidence" value="ECO:0007669"/>
    <property type="project" value="UniProtKB-UniRule"/>
</dbReference>
<feature type="binding site" description="in other chain" evidence="8">
    <location>
        <begin position="37"/>
        <end position="40"/>
    </location>
    <ligand>
        <name>IMP</name>
        <dbReference type="ChEBI" id="CHEBI:58053"/>
        <note>ligand shared between dimeric partners</note>
    </ligand>
</feature>
<sequence length="424" mass="46483">MLTSIVGTNWGDEGKGRMVDLLSHDYDIVCRYQGGNNAGHTVINHLGKFVLNLLPSGILREDVVNIMGNGMAIDLEHLYHEVDRLKSAGVKITAENLKISDKAIICLPYHKLLDCLEEDRLGDAKFGSTRRGISPVYGDKYMKKCLRMGDLLHPETYPATLKNLVAYKNLVIEGVYHAAPVQYEEVLQWLDTFGTPFKDNIIDTGLYITEAEKAGKKIMFEAQLGALRDIDFGIYPFTSSSSTIAAYAPIGAGVPNLQLDSVIGIMKAYSSCVGEGPFTCEMFGAGADALREAGGEYGAATGRPRRVGPFDVVASRYGIRVQGCSEIALTKMDVLSYLDEIPVCTKYKINGEEVTEFPYSAVLKDAEPIVETIKGWNCDISGCRSVADLPKEALDYVKYIEEAVGCPIKYVSVGAERDAYITMF</sequence>
<feature type="active site" description="Proton donor" evidence="8">
    <location>
        <position position="40"/>
    </location>
</feature>
<accession>A0A120MKA3</accession>
<keyword evidence="7 8" id="KW-0342">GTP-binding</keyword>
<feature type="binding site" description="in other chain" evidence="8">
    <location>
        <begin position="12"/>
        <end position="15"/>
    </location>
    <ligand>
        <name>IMP</name>
        <dbReference type="ChEBI" id="CHEBI:58053"/>
        <note>ligand shared between dimeric partners</note>
    </ligand>
</feature>
<dbReference type="NCBIfam" id="TIGR00184">
    <property type="entry name" value="purA"/>
    <property type="match status" value="1"/>
</dbReference>
<evidence type="ECO:0000256" key="3">
    <source>
        <dbReference type="ARBA" id="ARBA00022723"/>
    </source>
</evidence>
<dbReference type="CDD" id="cd03108">
    <property type="entry name" value="AdSS"/>
    <property type="match status" value="1"/>
</dbReference>
<dbReference type="EC" id="6.3.4.4" evidence="8"/>
<dbReference type="FunFam" id="3.90.170.10:FF:000001">
    <property type="entry name" value="Adenylosuccinate synthetase"/>
    <property type="match status" value="1"/>
</dbReference>
<dbReference type="Gene3D" id="3.90.170.10">
    <property type="entry name" value="Adenylosuccinate Synthetase, subunit A, domain 3"/>
    <property type="match status" value="1"/>
</dbReference>
<feature type="active site" description="Proton acceptor" evidence="8">
    <location>
        <position position="12"/>
    </location>
</feature>
<dbReference type="InterPro" id="IPR042109">
    <property type="entry name" value="Adenylosuccinate_synth_dom1"/>
</dbReference>
<keyword evidence="8" id="KW-0963">Cytoplasm</keyword>
<keyword evidence="6 8" id="KW-0460">Magnesium</keyword>
<evidence type="ECO:0000256" key="1">
    <source>
        <dbReference type="ARBA" id="ARBA00011738"/>
    </source>
</evidence>
<evidence type="ECO:0000313" key="12">
    <source>
        <dbReference type="Proteomes" id="UP000184204"/>
    </source>
</evidence>
<keyword evidence="11" id="KW-1185">Reference proteome</keyword>
<dbReference type="EMBL" id="FQUA01000009">
    <property type="protein sequence ID" value="SHE88540.1"/>
    <property type="molecule type" value="Genomic_DNA"/>
</dbReference>
<comment type="caution">
    <text evidence="8">Lacks conserved residue(s) required for the propagation of feature annotation.</text>
</comment>
<dbReference type="Proteomes" id="UP000068026">
    <property type="component" value="Chromosome"/>
</dbReference>
<feature type="binding site" evidence="8">
    <location>
        <begin position="39"/>
        <end position="41"/>
    </location>
    <ligand>
        <name>GTP</name>
        <dbReference type="ChEBI" id="CHEBI:37565"/>
    </ligand>
</feature>
<feature type="binding site" evidence="8">
    <location>
        <position position="143"/>
    </location>
    <ligand>
        <name>IMP</name>
        <dbReference type="ChEBI" id="CHEBI:58053"/>
        <note>ligand shared between dimeric partners</note>
    </ligand>
</feature>
<dbReference type="HAMAP" id="MF_00011">
    <property type="entry name" value="Adenylosucc_synth"/>
    <property type="match status" value="1"/>
</dbReference>
<comment type="similarity">
    <text evidence="8">Belongs to the adenylosuccinate synthetase family.</text>
</comment>
<dbReference type="Gene3D" id="3.40.440.10">
    <property type="entry name" value="Adenylosuccinate Synthetase, subunit A, domain 1"/>
    <property type="match status" value="1"/>
</dbReference>
<dbReference type="OrthoDB" id="9807553at2"/>
<evidence type="ECO:0000256" key="4">
    <source>
        <dbReference type="ARBA" id="ARBA00022741"/>
    </source>
</evidence>
<dbReference type="InterPro" id="IPR027417">
    <property type="entry name" value="P-loop_NTPase"/>
</dbReference>
<dbReference type="InterPro" id="IPR001114">
    <property type="entry name" value="Adenylosuccinate_synthetase"/>
</dbReference>
<comment type="subunit">
    <text evidence="1 8">Homodimer.</text>
</comment>
<dbReference type="PANTHER" id="PTHR11846:SF0">
    <property type="entry name" value="ADENYLOSUCCINATE SYNTHETASE"/>
    <property type="match status" value="1"/>
</dbReference>
<feature type="binding site" description="in other chain" evidence="8">
    <location>
        <position position="303"/>
    </location>
    <ligand>
        <name>IMP</name>
        <dbReference type="ChEBI" id="CHEBI:58053"/>
        <note>ligand shared between dimeric partners</note>
    </ligand>
</feature>
<dbReference type="AlphaFoldDB" id="A0A120MKA3"/>
<gene>
    <name evidence="8 9" type="primary">purA</name>
    <name evidence="9" type="ORF">CPRO_20800</name>
    <name evidence="10" type="ORF">SAMN02745151_02101</name>
</gene>
<reference evidence="9 11" key="1">
    <citation type="journal article" date="2016" name="Genome Announc.">
        <title>Complete Genome Sequence of the Amino Acid-Fermenting Clostridium propionicum X2 (DSM 1682).</title>
        <authorList>
            <person name="Poehlein A."/>
            <person name="Schlien K."/>
            <person name="Chowdhury N.P."/>
            <person name="Gottschalk G."/>
            <person name="Buckel W."/>
            <person name="Daniel R."/>
        </authorList>
    </citation>
    <scope>NUCLEOTIDE SEQUENCE [LARGE SCALE GENOMIC DNA]</scope>
    <source>
        <strain evidence="9 11">X2</strain>
    </source>
</reference>
<evidence type="ECO:0000256" key="5">
    <source>
        <dbReference type="ARBA" id="ARBA00022755"/>
    </source>
</evidence>
<feature type="binding site" description="in other chain" evidence="8">
    <location>
        <position position="129"/>
    </location>
    <ligand>
        <name>IMP</name>
        <dbReference type="ChEBI" id="CHEBI:58053"/>
        <note>ligand shared between dimeric partners</note>
    </ligand>
</feature>
<dbReference type="InterPro" id="IPR042110">
    <property type="entry name" value="Adenylosuccinate_synth_dom2"/>
</dbReference>
<comment type="subcellular location">
    <subcellularLocation>
        <location evidence="8">Cytoplasm</location>
    </subcellularLocation>
</comment>
<feature type="binding site" evidence="8">
    <location>
        <position position="12"/>
    </location>
    <ligand>
        <name>Mg(2+)</name>
        <dbReference type="ChEBI" id="CHEBI:18420"/>
    </ligand>
</feature>
<evidence type="ECO:0000256" key="8">
    <source>
        <dbReference type="HAMAP-Rule" id="MF_00011"/>
    </source>
</evidence>
<comment type="catalytic activity">
    <reaction evidence="8">
        <text>IMP + L-aspartate + GTP = N(6)-(1,2-dicarboxyethyl)-AMP + GDP + phosphate + 2 H(+)</text>
        <dbReference type="Rhea" id="RHEA:15753"/>
        <dbReference type="ChEBI" id="CHEBI:15378"/>
        <dbReference type="ChEBI" id="CHEBI:29991"/>
        <dbReference type="ChEBI" id="CHEBI:37565"/>
        <dbReference type="ChEBI" id="CHEBI:43474"/>
        <dbReference type="ChEBI" id="CHEBI:57567"/>
        <dbReference type="ChEBI" id="CHEBI:58053"/>
        <dbReference type="ChEBI" id="CHEBI:58189"/>
        <dbReference type="EC" id="6.3.4.4"/>
    </reaction>
</comment>
<dbReference type="GO" id="GO:0004019">
    <property type="term" value="F:adenylosuccinate synthase activity"/>
    <property type="evidence" value="ECO:0007669"/>
    <property type="project" value="UniProtKB-UniRule"/>
</dbReference>
<dbReference type="SMART" id="SM00788">
    <property type="entry name" value="Adenylsucc_synt"/>
    <property type="match status" value="1"/>
</dbReference>
<evidence type="ECO:0000313" key="11">
    <source>
        <dbReference type="Proteomes" id="UP000068026"/>
    </source>
</evidence>
<reference evidence="12" key="4">
    <citation type="submission" date="2016-11" db="EMBL/GenBank/DDBJ databases">
        <authorList>
            <person name="Jaros S."/>
            <person name="Januszkiewicz K."/>
            <person name="Wedrychowicz H."/>
        </authorList>
    </citation>
    <scope>NUCLEOTIDE SEQUENCE [LARGE SCALE GENOMIC DNA]</scope>
    <source>
        <strain evidence="12">DSM 1682</strain>
    </source>
</reference>
<keyword evidence="4 8" id="KW-0547">Nucleotide-binding</keyword>
<reference evidence="11" key="2">
    <citation type="submission" date="2016-01" db="EMBL/GenBank/DDBJ databases">
        <authorList>
            <person name="Poehlein A."/>
            <person name="Schlien K."/>
            <person name="Gottschalk G."/>
            <person name="Buckel W."/>
            <person name="Daniel R."/>
        </authorList>
    </citation>
    <scope>NUCLEOTIDE SEQUENCE [LARGE SCALE GENOMIC DNA]</scope>
    <source>
        <strain evidence="11">X2</strain>
    </source>
</reference>
<keyword evidence="2 8" id="KW-0436">Ligase</keyword>
<feature type="binding site" evidence="8">
    <location>
        <begin position="412"/>
        <end position="414"/>
    </location>
    <ligand>
        <name>GTP</name>
        <dbReference type="ChEBI" id="CHEBI:37565"/>
    </ligand>
</feature>
<organism evidence="10 12">
    <name type="scientific">Anaerotignum propionicum DSM 1682</name>
    <dbReference type="NCBI Taxonomy" id="991789"/>
    <lineage>
        <taxon>Bacteria</taxon>
        <taxon>Bacillati</taxon>
        <taxon>Bacillota</taxon>
        <taxon>Clostridia</taxon>
        <taxon>Lachnospirales</taxon>
        <taxon>Anaerotignaceae</taxon>
        <taxon>Anaerotignum</taxon>
    </lineage>
</organism>
<evidence type="ECO:0000313" key="10">
    <source>
        <dbReference type="EMBL" id="SHE88540.1"/>
    </source>
</evidence>
<feature type="binding site" evidence="8">
    <location>
        <begin position="299"/>
        <end position="305"/>
    </location>
    <ligand>
        <name>substrate</name>
    </ligand>
</feature>
<feature type="binding site" evidence="8">
    <location>
        <begin position="11"/>
        <end position="17"/>
    </location>
    <ligand>
        <name>GTP</name>
        <dbReference type="ChEBI" id="CHEBI:37565"/>
    </ligand>
</feature>
<dbReference type="GO" id="GO:0044208">
    <property type="term" value="P:'de novo' AMP biosynthetic process"/>
    <property type="evidence" value="ECO:0007669"/>
    <property type="project" value="UniProtKB-UniRule"/>
</dbReference>
<evidence type="ECO:0000313" key="9">
    <source>
        <dbReference type="EMBL" id="AMJ41661.1"/>
    </source>
</evidence>
<dbReference type="GO" id="GO:0046040">
    <property type="term" value="P:IMP metabolic process"/>
    <property type="evidence" value="ECO:0007669"/>
    <property type="project" value="TreeGrafter"/>
</dbReference>
<dbReference type="RefSeq" id="WP_066051261.1">
    <property type="nucleotide sequence ID" value="NZ_CP014223.1"/>
</dbReference>
<name>A0A120MKA3_ANAPI</name>
<feature type="binding site" evidence="8">
    <location>
        <begin position="331"/>
        <end position="333"/>
    </location>
    <ligand>
        <name>GTP</name>
        <dbReference type="ChEBI" id="CHEBI:37565"/>
    </ligand>
</feature>
<comment type="cofactor">
    <cofactor evidence="8">
        <name>Mg(2+)</name>
        <dbReference type="ChEBI" id="CHEBI:18420"/>
    </cofactor>
    <text evidence="8">Binds 1 Mg(2+) ion per subunit.</text>
</comment>
<dbReference type="KEGG" id="cpro:CPRO_20800"/>
<dbReference type="PANTHER" id="PTHR11846">
    <property type="entry name" value="ADENYLOSUCCINATE SYNTHETASE"/>
    <property type="match status" value="1"/>
</dbReference>
<dbReference type="GO" id="GO:0005525">
    <property type="term" value="F:GTP binding"/>
    <property type="evidence" value="ECO:0007669"/>
    <property type="project" value="UniProtKB-UniRule"/>
</dbReference>
<feature type="binding site" evidence="8">
    <location>
        <position position="39"/>
    </location>
    <ligand>
        <name>Mg(2+)</name>
        <dbReference type="ChEBI" id="CHEBI:18420"/>
    </ligand>
</feature>
<dbReference type="GO" id="GO:0005737">
    <property type="term" value="C:cytoplasm"/>
    <property type="evidence" value="ECO:0007669"/>
    <property type="project" value="UniProtKB-SubCell"/>
</dbReference>
<comment type="function">
    <text evidence="8">Plays an important role in the de novo pathway of purine nucleotide biosynthesis. Catalyzes the first committed step in the biosynthesis of AMP from IMP.</text>
</comment>
<dbReference type="Proteomes" id="UP000184204">
    <property type="component" value="Unassembled WGS sequence"/>
</dbReference>
<comment type="pathway">
    <text evidence="8">Purine metabolism; AMP biosynthesis via de novo pathway; AMP from IMP: step 1/2.</text>
</comment>
<evidence type="ECO:0000256" key="7">
    <source>
        <dbReference type="ARBA" id="ARBA00023134"/>
    </source>
</evidence>
<reference evidence="10" key="3">
    <citation type="submission" date="2016-11" db="EMBL/GenBank/DDBJ databases">
        <authorList>
            <person name="Varghese N."/>
            <person name="Submissions S."/>
        </authorList>
    </citation>
    <scope>NUCLEOTIDE SEQUENCE</scope>
    <source>
        <strain evidence="10">DSM 1682</strain>
    </source>
</reference>
<evidence type="ECO:0000256" key="6">
    <source>
        <dbReference type="ARBA" id="ARBA00022842"/>
    </source>
</evidence>
<dbReference type="NCBIfam" id="NF002223">
    <property type="entry name" value="PRK01117.1"/>
    <property type="match status" value="1"/>
</dbReference>
<proteinExistence type="inferred from homology"/>